<dbReference type="OrthoDB" id="8394055at2"/>
<dbReference type="EMBL" id="VNIP01000031">
    <property type="protein sequence ID" value="KAA1174535.1"/>
    <property type="molecule type" value="Genomic_DNA"/>
</dbReference>
<accession>A0A5B0VKC3</accession>
<feature type="region of interest" description="Disordered" evidence="1">
    <location>
        <begin position="59"/>
        <end position="85"/>
    </location>
</feature>
<dbReference type="Proteomes" id="UP000323608">
    <property type="component" value="Unassembled WGS sequence"/>
</dbReference>
<evidence type="ECO:0000313" key="4">
    <source>
        <dbReference type="Proteomes" id="UP000323608"/>
    </source>
</evidence>
<reference evidence="2 4" key="1">
    <citation type="submission" date="2019-07" db="EMBL/GenBank/DDBJ databases">
        <title>The Draft Genome Sequence of Rhizobium tropici SARCC-755 Associated with Superior Nodulation on Pigeonpea (Cajanus cajan (L.) Millsp.).</title>
        <authorList>
            <person name="Bopape F.L."/>
            <person name="Hassen A.I."/>
            <person name="Swanevelder Z.H."/>
            <person name="Gwata E.T."/>
        </authorList>
    </citation>
    <scope>NUCLEOTIDE SEQUENCE [LARGE SCALE GENOMIC DNA]</scope>
    <source>
        <strain evidence="2 4">SARCC-755</strain>
    </source>
</reference>
<dbReference type="RefSeq" id="WP_149633097.1">
    <property type="nucleotide sequence ID" value="NZ_VNIP01000001.1"/>
</dbReference>
<proteinExistence type="predicted"/>
<evidence type="ECO:0000313" key="3">
    <source>
        <dbReference type="EMBL" id="KAA1185960.1"/>
    </source>
</evidence>
<evidence type="ECO:0000256" key="1">
    <source>
        <dbReference type="SAM" id="MobiDB-lite"/>
    </source>
</evidence>
<comment type="caution">
    <text evidence="2">The sequence shown here is derived from an EMBL/GenBank/DDBJ whole genome shotgun (WGS) entry which is preliminary data.</text>
</comment>
<organism evidence="2 4">
    <name type="scientific">Rhizobium tropici</name>
    <dbReference type="NCBI Taxonomy" id="398"/>
    <lineage>
        <taxon>Bacteria</taxon>
        <taxon>Pseudomonadati</taxon>
        <taxon>Pseudomonadota</taxon>
        <taxon>Alphaproteobacteria</taxon>
        <taxon>Hyphomicrobiales</taxon>
        <taxon>Rhizobiaceae</taxon>
        <taxon>Rhizobium/Agrobacterium group</taxon>
        <taxon>Rhizobium</taxon>
    </lineage>
</organism>
<evidence type="ECO:0000313" key="2">
    <source>
        <dbReference type="EMBL" id="KAA1174535.1"/>
    </source>
</evidence>
<dbReference type="AlphaFoldDB" id="A0A5B0VKC3"/>
<feature type="compositionally biased region" description="Polar residues" evidence="1">
    <location>
        <begin position="72"/>
        <end position="85"/>
    </location>
</feature>
<protein>
    <submittedName>
        <fullName evidence="2">Uncharacterized protein</fullName>
    </submittedName>
</protein>
<gene>
    <name evidence="3" type="ORF">FP026_02815</name>
    <name evidence="2" type="ORF">FP026_30005</name>
</gene>
<dbReference type="EMBL" id="VNIP01000001">
    <property type="protein sequence ID" value="KAA1185960.1"/>
    <property type="molecule type" value="Genomic_DNA"/>
</dbReference>
<sequence length="85" mass="9716">MLESIALAKAIEIQSQTREEQWRQKEDLFYLDYGHETPRLFLWIERMIAALSAHRKPIGKADRPKIGRSARDGNSCSGQAACSRI</sequence>
<feature type="compositionally biased region" description="Basic and acidic residues" evidence="1">
    <location>
        <begin position="59"/>
        <end position="71"/>
    </location>
</feature>
<name>A0A5B0VKC3_RHITR</name>